<dbReference type="EMBL" id="JAAIYP010000039">
    <property type="protein sequence ID" value="NFV81398.1"/>
    <property type="molecule type" value="Genomic_DNA"/>
</dbReference>
<feature type="compositionally biased region" description="Low complexity" evidence="1">
    <location>
        <begin position="290"/>
        <end position="305"/>
    </location>
</feature>
<reference evidence="2 3" key="1">
    <citation type="submission" date="2020-02" db="EMBL/GenBank/DDBJ databases">
        <authorList>
            <person name="Dziuba M."/>
            <person name="Kuznetsov B."/>
            <person name="Mardanov A."/>
            <person name="Ravin N."/>
            <person name="Grouzdev D."/>
        </authorList>
    </citation>
    <scope>NUCLEOTIDE SEQUENCE [LARGE SCALE GENOMIC DNA]</scope>
    <source>
        <strain evidence="2 3">SpK</strain>
    </source>
</reference>
<dbReference type="Proteomes" id="UP000480684">
    <property type="component" value="Unassembled WGS sequence"/>
</dbReference>
<gene>
    <name evidence="2" type="ORF">G4223_14880</name>
</gene>
<feature type="region of interest" description="Disordered" evidence="1">
    <location>
        <begin position="526"/>
        <end position="558"/>
    </location>
</feature>
<keyword evidence="3" id="KW-1185">Reference proteome</keyword>
<accession>A0A7C9QV73</accession>
<dbReference type="SUPFAM" id="SSF48452">
    <property type="entry name" value="TPR-like"/>
    <property type="match status" value="1"/>
</dbReference>
<organism evidence="2 3">
    <name type="scientific">Magnetospirillum aberrantis SpK</name>
    <dbReference type="NCBI Taxonomy" id="908842"/>
    <lineage>
        <taxon>Bacteria</taxon>
        <taxon>Pseudomonadati</taxon>
        <taxon>Pseudomonadota</taxon>
        <taxon>Alphaproteobacteria</taxon>
        <taxon>Rhodospirillales</taxon>
        <taxon>Rhodospirillaceae</taxon>
        <taxon>Magnetospirillum</taxon>
    </lineage>
</organism>
<dbReference type="Gene3D" id="1.25.40.10">
    <property type="entry name" value="Tetratricopeptide repeat domain"/>
    <property type="match status" value="1"/>
</dbReference>
<proteinExistence type="predicted"/>
<feature type="region of interest" description="Disordered" evidence="1">
    <location>
        <begin position="116"/>
        <end position="149"/>
    </location>
</feature>
<comment type="caution">
    <text evidence="2">The sequence shown here is derived from an EMBL/GenBank/DDBJ whole genome shotgun (WGS) entry which is preliminary data.</text>
</comment>
<evidence type="ECO:0000256" key="1">
    <source>
        <dbReference type="SAM" id="MobiDB-lite"/>
    </source>
</evidence>
<protein>
    <recommendedName>
        <fullName evidence="4">Tetratricopeptide repeat protein</fullName>
    </recommendedName>
</protein>
<sequence length="1124" mass="121357">MLVAVGLLLATAPYSQPQAQPQNTPRGATHDTFGRMVFDWPGPVQWSAEMVNGQLVVRFDQPIAGDPRALLKPLSKYLKGVTVSPDRRMATFSLSTPVQVKSFVTGTSTVIDLSADKTPAAAASPTPPTETPAKETASQGTPATDLNVRGGEHANFNRLVFDWPKRVGYTVSAGDGQVVVAFDRPANLNVTSLEASLPADVRFVEARPQGKGTAIVLAVPEGMTTKHFLSGSKVALDLVKPPPGFKPSQPAKAEPPATAPVALTPPASPPAEPATSTAKAEPQKPNVTGPEPAKPTATPEPARPASVPEPAKPPSVLEPAKPPSVLEPAKPPSVLEPAKPAVAVSLGVGFDQPSGAAVFRRAGWLWLVFDRKAEIDTKLLKRTGGDIVLHVEQIQGVKDGSAVRLITKPGYNPSVRKEGQLWVFDMAEQPIAPRTALAVNRQFDFEERGRLLLPASDVPAKPAIFRDPEVGDTIQVMPLTTIGAGVAVETIVPGAQLLPTAQGVALVPLADGSHLESNRQGVEVSMPGGLHLSRSLPTPDGDTPLDTQSAEASEGGPLDISRWNRGGADKFVTEHQKLMGRLTNVKPEEKNLQRLEVARHYLANGMPAEALGVLRLITAADPAMVDTAAFRGPRGVAQFLMLHDADAVEDLSHPSLAKDPQAQIWLAAARARASGDLARNGLLLRLAPDEIKPLTARLRMGLGRIAAQSVAAAGDSRGATRIVEAMNGPGLSRRDLGTISYLQGLAAEAGKQWDQAVVKYREAEDGESRPDRAYAARNRIELQLRRNSITAKDAINQLQKLRFAWRGEDFEYSLLKRLGELMLADQQYADGLRLLRSIVANYPDHPDIGTIQTMMSDTFEKLYLGGAADSLSPVAAIGLYDEFQELTPSGEKGDEMIRKLADRLAAVDLLDRASDLLSHQVRFRLQGAEKARVGARLAGLELSDRKAGRALETLDQSEVPDQPPELYDQRRYLRVQALAKLGRTAEALALIINDHSETAKQLRAEIYWDLKKWPEAAAALEAIIEKPEGASQLMPGTDQRLVELASALTLARDDRGLARLRRTYGSRMEKSEYKEAFDLLTSAPERGIIDYRLIGEKIKMVENFQTFMDSWRKKMQTGGLSSVN</sequence>
<evidence type="ECO:0008006" key="4">
    <source>
        <dbReference type="Google" id="ProtNLM"/>
    </source>
</evidence>
<dbReference type="AlphaFoldDB" id="A0A7C9QV73"/>
<dbReference type="RefSeq" id="WP_163681389.1">
    <property type="nucleotide sequence ID" value="NZ_JAAIYP010000039.1"/>
</dbReference>
<name>A0A7C9QV73_9PROT</name>
<evidence type="ECO:0000313" key="3">
    <source>
        <dbReference type="Proteomes" id="UP000480684"/>
    </source>
</evidence>
<feature type="region of interest" description="Disordered" evidence="1">
    <location>
        <begin position="240"/>
        <end position="333"/>
    </location>
</feature>
<dbReference type="InterPro" id="IPR011990">
    <property type="entry name" value="TPR-like_helical_dom_sf"/>
</dbReference>
<feature type="compositionally biased region" description="Low complexity" evidence="1">
    <location>
        <begin position="254"/>
        <end position="265"/>
    </location>
</feature>
<evidence type="ECO:0000313" key="2">
    <source>
        <dbReference type="EMBL" id="NFV81398.1"/>
    </source>
</evidence>